<feature type="non-terminal residue" evidence="2">
    <location>
        <position position="1"/>
    </location>
</feature>
<name>A0A8J4NJ79_EUDMI</name>
<evidence type="ECO:0000313" key="3">
    <source>
        <dbReference type="Proteomes" id="UP000782854"/>
    </source>
</evidence>
<comment type="caution">
    <text evidence="2">The sequence shown here is derived from an EMBL/GenBank/DDBJ whole genome shotgun (WGS) entry which is preliminary data.</text>
</comment>
<feature type="region of interest" description="Disordered" evidence="1">
    <location>
        <begin position="83"/>
        <end position="108"/>
    </location>
</feature>
<reference evidence="2" key="1">
    <citation type="journal article" date="2019" name="Gigascience">
        <title>High-coverage genomes to elucidate the evolution of penguins.</title>
        <authorList>
            <person name="Pan H."/>
            <person name="Cole T.L."/>
            <person name="Bi X."/>
            <person name="Fang M."/>
            <person name="Zhou C."/>
            <person name="Yang Z."/>
            <person name="Ksepka D.T."/>
            <person name="Hart T."/>
            <person name="Bouzat J.L."/>
            <person name="Argilla L.S."/>
            <person name="Bertelsen M.F."/>
            <person name="Boersma P.D."/>
            <person name="Bost C.A."/>
            <person name="Cherel Y."/>
            <person name="Dann P."/>
            <person name="Fiddaman S.R."/>
            <person name="Howard P."/>
            <person name="Labuschagne K."/>
            <person name="Mattern T."/>
            <person name="Miller G."/>
            <person name="Parker P."/>
            <person name="Phillips R.A."/>
            <person name="Quillfeldt P."/>
            <person name="Ryan P.G."/>
            <person name="Taylor H."/>
            <person name="Thompson D.R."/>
            <person name="Young M.J."/>
            <person name="Ellegaard M.R."/>
            <person name="Gilbert M.T.P."/>
            <person name="Sinding M.S."/>
            <person name="Pacheco G."/>
            <person name="Shepherd L.D."/>
            <person name="Tennyson A.J.D."/>
            <person name="Grosser S."/>
            <person name="Kay E."/>
            <person name="Nupen L.J."/>
            <person name="Ellenberg U."/>
            <person name="Houston D.M."/>
            <person name="Reeve A.H."/>
            <person name="Johnson K."/>
            <person name="Masello J.F."/>
            <person name="Stracke T."/>
            <person name="McKinlay B."/>
            <person name="Borboroglu P.G."/>
            <person name="Zhang D.X."/>
            <person name="Zhang G."/>
        </authorList>
    </citation>
    <scope>NUCLEOTIDE SEQUENCE</scope>
    <source>
        <strain evidence="2">Gonzo</strain>
    </source>
</reference>
<organism evidence="2 3">
    <name type="scientific">Eudyptula minor</name>
    <name type="common">Little blue penguin</name>
    <name type="synonym">Aptenodytes minor</name>
    <dbReference type="NCBI Taxonomy" id="37083"/>
    <lineage>
        <taxon>Eukaryota</taxon>
        <taxon>Metazoa</taxon>
        <taxon>Chordata</taxon>
        <taxon>Craniata</taxon>
        <taxon>Vertebrata</taxon>
        <taxon>Euteleostomi</taxon>
        <taxon>Archelosauria</taxon>
        <taxon>Archosauria</taxon>
        <taxon>Dinosauria</taxon>
        <taxon>Saurischia</taxon>
        <taxon>Theropoda</taxon>
        <taxon>Coelurosauria</taxon>
        <taxon>Aves</taxon>
        <taxon>Neognathae</taxon>
        <taxon>Neoaves</taxon>
        <taxon>Aequornithes</taxon>
        <taxon>Sphenisciformes</taxon>
        <taxon>Spheniscidae</taxon>
        <taxon>Eudyptula</taxon>
    </lineage>
</organism>
<sequence length="108" mass="12648">IPHSELTFVTDFVWLPVCQKGREECALARECCCPLKNVFGWRSSFSWMDCGFWQQRWQEAVAITTIPLKKKKALSKKTFLKNLTSSENKPGDDLNKRYEYSQRKRLLG</sequence>
<evidence type="ECO:0000256" key="1">
    <source>
        <dbReference type="SAM" id="MobiDB-lite"/>
    </source>
</evidence>
<dbReference type="OrthoDB" id="10336870at2759"/>
<gene>
    <name evidence="2" type="ORF">FQV19_0007925</name>
</gene>
<evidence type="ECO:0000313" key="2">
    <source>
        <dbReference type="EMBL" id="KAF1535032.1"/>
    </source>
</evidence>
<feature type="non-terminal residue" evidence="2">
    <location>
        <position position="108"/>
    </location>
</feature>
<dbReference type="Proteomes" id="UP000782854">
    <property type="component" value="Unassembled WGS sequence"/>
</dbReference>
<protein>
    <submittedName>
        <fullName evidence="2">Uncharacterized protein</fullName>
    </submittedName>
</protein>
<feature type="compositionally biased region" description="Basic and acidic residues" evidence="1">
    <location>
        <begin position="89"/>
        <end position="102"/>
    </location>
</feature>
<dbReference type="AlphaFoldDB" id="A0A8J4NJ79"/>
<keyword evidence="3" id="KW-1185">Reference proteome</keyword>
<proteinExistence type="predicted"/>
<dbReference type="EMBL" id="VULC01010932">
    <property type="protein sequence ID" value="KAF1535032.1"/>
    <property type="molecule type" value="Genomic_DNA"/>
</dbReference>
<accession>A0A8J4NJ79</accession>